<gene>
    <name evidence="1" type="ORF">C9J27_04280</name>
</gene>
<proteinExistence type="predicted"/>
<comment type="caution">
    <text evidence="1">The sequence shown here is derived from an EMBL/GenBank/DDBJ whole genome shotgun (WGS) entry which is preliminary data.</text>
</comment>
<dbReference type="Proteomes" id="UP000241426">
    <property type="component" value="Unassembled WGS sequence"/>
</dbReference>
<dbReference type="AlphaFoldDB" id="A0A2T3KL23"/>
<protein>
    <submittedName>
        <fullName evidence="1">Uncharacterized protein</fullName>
    </submittedName>
</protein>
<dbReference type="EMBL" id="PYNF01000003">
    <property type="protein sequence ID" value="PSV00350.1"/>
    <property type="molecule type" value="Genomic_DNA"/>
</dbReference>
<name>A0A2T3KL23_9GAMM</name>
<accession>A0A2T3KL23</accession>
<evidence type="ECO:0000313" key="1">
    <source>
        <dbReference type="EMBL" id="PSV00350.1"/>
    </source>
</evidence>
<sequence>MKSVNLENNLTLIPINKTAARVIQRSSIDDRFDTKKSEGASKNFYWETPQPHVNLSRSETNLTGTKFGRFTVFGKLANKRWQVRCSCGNYSARKSKAILNPNNNNDCCEVCRELLYLRRNEAYRRGHTDITWDNL</sequence>
<dbReference type="RefSeq" id="WP_107288980.1">
    <property type="nucleotide sequence ID" value="NZ_PYNF01000003.1"/>
</dbReference>
<evidence type="ECO:0000313" key="2">
    <source>
        <dbReference type="Proteomes" id="UP000241426"/>
    </source>
</evidence>
<organism evidence="1 2">
    <name type="scientific">Photobacterium kishitanii</name>
    <dbReference type="NCBI Taxonomy" id="318456"/>
    <lineage>
        <taxon>Bacteria</taxon>
        <taxon>Pseudomonadati</taxon>
        <taxon>Pseudomonadota</taxon>
        <taxon>Gammaproteobacteria</taxon>
        <taxon>Vibrionales</taxon>
        <taxon>Vibrionaceae</taxon>
        <taxon>Photobacterium</taxon>
    </lineage>
</organism>
<reference evidence="1 2" key="1">
    <citation type="submission" date="2018-01" db="EMBL/GenBank/DDBJ databases">
        <title>Whole genome sequencing of Histamine producing bacteria.</title>
        <authorList>
            <person name="Butler K."/>
        </authorList>
    </citation>
    <scope>NUCLEOTIDE SEQUENCE [LARGE SCALE GENOMIC DNA]</scope>
    <source>
        <strain evidence="1 2">FS-7.2</strain>
    </source>
</reference>